<gene>
    <name evidence="1" type="ORF">FOB69_04360</name>
</gene>
<name>A0A4Q9WQZ7_STAHO</name>
<dbReference type="AlphaFoldDB" id="A0A4Q9WQZ7"/>
<protein>
    <submittedName>
        <fullName evidence="1">DUF5079 family protein</fullName>
    </submittedName>
</protein>
<evidence type="ECO:0000313" key="2">
    <source>
        <dbReference type="Proteomes" id="UP000509636"/>
    </source>
</evidence>
<proteinExistence type="predicted"/>
<organism evidence="1 2">
    <name type="scientific">Staphylococcus hominis</name>
    <dbReference type="NCBI Taxonomy" id="1290"/>
    <lineage>
        <taxon>Bacteria</taxon>
        <taxon>Bacillati</taxon>
        <taxon>Bacillota</taxon>
        <taxon>Bacilli</taxon>
        <taxon>Bacillales</taxon>
        <taxon>Staphylococcaceae</taxon>
        <taxon>Staphylococcus</taxon>
    </lineage>
</organism>
<dbReference type="Pfam" id="PF16882">
    <property type="entry name" value="DUF5079"/>
    <property type="match status" value="1"/>
</dbReference>
<dbReference type="EMBL" id="CP054550">
    <property type="protein sequence ID" value="QKQ28772.1"/>
    <property type="molecule type" value="Genomic_DNA"/>
</dbReference>
<accession>A0A4Q9WQZ7</accession>
<dbReference type="Proteomes" id="UP000509636">
    <property type="component" value="Chromosome"/>
</dbReference>
<dbReference type="RefSeq" id="WP_002449384.1">
    <property type="nucleotide sequence ID" value="NZ_CP054006.1"/>
</dbReference>
<dbReference type="InterPro" id="IPR031690">
    <property type="entry name" value="DUF5079"/>
</dbReference>
<evidence type="ECO:0000313" key="1">
    <source>
        <dbReference type="EMBL" id="QKQ28772.1"/>
    </source>
</evidence>
<reference evidence="1 2" key="1">
    <citation type="submission" date="2019-09" db="EMBL/GenBank/DDBJ databases">
        <title>FDA dAtabase for Regulatory Grade micrObial Sequences (FDA-ARGOS): Supporting development and validation of Infectious Disease Dx tests.</title>
        <authorList>
            <person name="Sciortino C."/>
            <person name="Tallon L."/>
            <person name="Sadzewicz L."/>
            <person name="Vavikolanu K."/>
            <person name="Mehta A."/>
            <person name="Aluvathingal J."/>
            <person name="Nadendla S."/>
            <person name="Nandy P."/>
            <person name="Geyer C."/>
            <person name="Yan Y."/>
            <person name="Sichtig H."/>
        </authorList>
    </citation>
    <scope>NUCLEOTIDE SEQUENCE [LARGE SCALE GENOMIC DNA]</scope>
    <source>
        <strain evidence="1 2">FDAARGOS_661</strain>
    </source>
</reference>
<sequence length="212" mass="25364">MEESLNRLRKPAIQVVNIFSLLFIFFSYIQYQFDLTLERTPNYLIITTGFALVINLLGLFQFFEKKIDNPINKAKRYLIVNILSLYVSYLTFYNLYFFVAAEHQYYLDKYWYIGFITLLVCTTMHILSVLLMRFSPKWLKYDKRIVIIILKAIASLIYIQKIIEYITIPNIADSYFVFLISILYIFACNFLVTIYYILYGRVYTETKKTKTK</sequence>